<evidence type="ECO:0000256" key="1">
    <source>
        <dbReference type="ARBA" id="ARBA00004123"/>
    </source>
</evidence>
<keyword evidence="4" id="KW-0949">S-adenosyl-L-methionine</keyword>
<dbReference type="InterPro" id="IPR015353">
    <property type="entry name" value="Rubisco_LSMT_subst-bd"/>
</dbReference>
<dbReference type="PANTHER" id="PTHR13271">
    <property type="entry name" value="UNCHARACTERIZED PUTATIVE METHYLTRANSFERASE"/>
    <property type="match status" value="1"/>
</dbReference>
<evidence type="ECO:0000256" key="5">
    <source>
        <dbReference type="ARBA" id="ARBA00023242"/>
    </source>
</evidence>
<dbReference type="OrthoDB" id="341421at2759"/>
<evidence type="ECO:0000256" key="6">
    <source>
        <dbReference type="SAM" id="MobiDB-lite"/>
    </source>
</evidence>
<evidence type="ECO:0000256" key="2">
    <source>
        <dbReference type="ARBA" id="ARBA00022603"/>
    </source>
</evidence>
<feature type="compositionally biased region" description="Acidic residues" evidence="6">
    <location>
        <begin position="164"/>
        <end position="177"/>
    </location>
</feature>
<dbReference type="Proteomes" id="UP000230750">
    <property type="component" value="Unassembled WGS sequence"/>
</dbReference>
<dbReference type="Gene3D" id="3.90.1410.10">
    <property type="entry name" value="set domain protein methyltransferase, domain 1"/>
    <property type="match status" value="1"/>
</dbReference>
<dbReference type="AlphaFoldDB" id="A0A2G8KMZ4"/>
<dbReference type="GO" id="GO:0032259">
    <property type="term" value="P:methylation"/>
    <property type="evidence" value="ECO:0007669"/>
    <property type="project" value="UniProtKB-KW"/>
</dbReference>
<comment type="subcellular location">
    <subcellularLocation>
        <location evidence="1">Nucleus</location>
    </subcellularLocation>
</comment>
<dbReference type="GO" id="GO:0016279">
    <property type="term" value="F:protein-lysine N-methyltransferase activity"/>
    <property type="evidence" value="ECO:0007669"/>
    <property type="project" value="InterPro"/>
</dbReference>
<dbReference type="CDD" id="cd19178">
    <property type="entry name" value="SET_SETD6"/>
    <property type="match status" value="1"/>
</dbReference>
<keyword evidence="9" id="KW-1185">Reference proteome</keyword>
<evidence type="ECO:0000259" key="7">
    <source>
        <dbReference type="Pfam" id="PF09273"/>
    </source>
</evidence>
<dbReference type="FunFam" id="3.90.1410.10:FF:000018">
    <property type="entry name" value="N-lysine methyltransferase SETD6 isoform X2"/>
    <property type="match status" value="1"/>
</dbReference>
<protein>
    <submittedName>
        <fullName evidence="8">Putative N-lysine methyltransferase SETD6</fullName>
    </submittedName>
</protein>
<dbReference type="PIRSF" id="PIRSF011771">
    <property type="entry name" value="RMS1_SET"/>
    <property type="match status" value="1"/>
</dbReference>
<dbReference type="SUPFAM" id="SSF82199">
    <property type="entry name" value="SET domain"/>
    <property type="match status" value="1"/>
</dbReference>
<dbReference type="Gene3D" id="3.90.1420.10">
    <property type="entry name" value="Rubisco LSMT, substrate-binding domain"/>
    <property type="match status" value="1"/>
</dbReference>
<keyword evidence="3 8" id="KW-0808">Transferase</keyword>
<dbReference type="InterPro" id="IPR050600">
    <property type="entry name" value="SETD3_SETD6_MTase"/>
</dbReference>
<reference evidence="8 9" key="1">
    <citation type="journal article" date="2017" name="PLoS Biol.">
        <title>The sea cucumber genome provides insights into morphological evolution and visceral regeneration.</title>
        <authorList>
            <person name="Zhang X."/>
            <person name="Sun L."/>
            <person name="Yuan J."/>
            <person name="Sun Y."/>
            <person name="Gao Y."/>
            <person name="Zhang L."/>
            <person name="Li S."/>
            <person name="Dai H."/>
            <person name="Hamel J.F."/>
            <person name="Liu C."/>
            <person name="Yu Y."/>
            <person name="Liu S."/>
            <person name="Lin W."/>
            <person name="Guo K."/>
            <person name="Jin S."/>
            <person name="Xu P."/>
            <person name="Storey K.B."/>
            <person name="Huan P."/>
            <person name="Zhang T."/>
            <person name="Zhou Y."/>
            <person name="Zhang J."/>
            <person name="Lin C."/>
            <person name="Li X."/>
            <person name="Xing L."/>
            <person name="Huo D."/>
            <person name="Sun M."/>
            <person name="Wang L."/>
            <person name="Mercier A."/>
            <person name="Li F."/>
            <person name="Yang H."/>
            <person name="Xiang J."/>
        </authorList>
    </citation>
    <scope>NUCLEOTIDE SEQUENCE [LARGE SCALE GENOMIC DNA]</scope>
    <source>
        <strain evidence="8">Shaxun</strain>
        <tissue evidence="8">Muscle</tissue>
    </source>
</reference>
<keyword evidence="5" id="KW-0539">Nucleus</keyword>
<name>A0A2G8KMZ4_STIJA</name>
<dbReference type="GO" id="GO:0005634">
    <property type="term" value="C:nucleus"/>
    <property type="evidence" value="ECO:0007669"/>
    <property type="project" value="UniProtKB-SubCell"/>
</dbReference>
<comment type="caution">
    <text evidence="8">The sequence shown here is derived from an EMBL/GenBank/DDBJ whole genome shotgun (WGS) entry which is preliminary data.</text>
</comment>
<accession>A0A2G8KMZ4</accession>
<dbReference type="Pfam" id="PF09273">
    <property type="entry name" value="Rubis-subs-bind"/>
    <property type="match status" value="1"/>
</dbReference>
<dbReference type="EMBL" id="MRZV01000468">
    <property type="protein sequence ID" value="PIK49389.1"/>
    <property type="molecule type" value="Genomic_DNA"/>
</dbReference>
<evidence type="ECO:0000256" key="3">
    <source>
        <dbReference type="ARBA" id="ARBA00022679"/>
    </source>
</evidence>
<dbReference type="InterPro" id="IPR044430">
    <property type="entry name" value="SETD6_SET"/>
</dbReference>
<gene>
    <name evidence="8" type="ORF">BSL78_13732</name>
</gene>
<keyword evidence="2 8" id="KW-0489">Methyltransferase</keyword>
<dbReference type="InterPro" id="IPR011383">
    <property type="entry name" value="N-lys_methylase_SETD6"/>
</dbReference>
<feature type="region of interest" description="Disordered" evidence="6">
    <location>
        <begin position="159"/>
        <end position="185"/>
    </location>
</feature>
<dbReference type="InterPro" id="IPR036464">
    <property type="entry name" value="Rubisco_LSMT_subst-bd_sf"/>
</dbReference>
<dbReference type="InterPro" id="IPR046341">
    <property type="entry name" value="SET_dom_sf"/>
</dbReference>
<dbReference type="SUPFAM" id="SSF81822">
    <property type="entry name" value="RuBisCo LSMT C-terminal, substrate-binding domain"/>
    <property type="match status" value="1"/>
</dbReference>
<dbReference type="PANTHER" id="PTHR13271:SF34">
    <property type="entry name" value="N-LYSINE METHYLTRANSFERASE SETD6"/>
    <property type="match status" value="1"/>
</dbReference>
<organism evidence="8 9">
    <name type="scientific">Stichopus japonicus</name>
    <name type="common">Sea cucumber</name>
    <dbReference type="NCBI Taxonomy" id="307972"/>
    <lineage>
        <taxon>Eukaryota</taxon>
        <taxon>Metazoa</taxon>
        <taxon>Echinodermata</taxon>
        <taxon>Eleutherozoa</taxon>
        <taxon>Echinozoa</taxon>
        <taxon>Holothuroidea</taxon>
        <taxon>Aspidochirotacea</taxon>
        <taxon>Aspidochirotida</taxon>
        <taxon>Stichopodidae</taxon>
        <taxon>Apostichopus</taxon>
    </lineage>
</organism>
<proteinExistence type="predicted"/>
<evidence type="ECO:0000256" key="4">
    <source>
        <dbReference type="ARBA" id="ARBA00022691"/>
    </source>
</evidence>
<evidence type="ECO:0000313" key="9">
    <source>
        <dbReference type="Proteomes" id="UP000230750"/>
    </source>
</evidence>
<dbReference type="STRING" id="307972.A0A2G8KMZ4"/>
<sequence>MKNSLRCKTYSKVIPLKALFLVLVRPEQEGKYCSCIDHEVDKEHLDSASGWVPLLVCLMYEHTNSNSRWKAYLDLFPNFSEQELPMFWDKQELSELQGTGVPEAVSRDLKNIQDEFQSVVLPCISQHPELFNLEVHNLDLYKKMVAFVMSYSFTEPSNRLPIDMDADEDDEDDDDDNDSHHPPPVMVPLADALNHIAKNNAKLLFEKDRLKMVSIKPIRKGQEVFNTFGELANWQLLHMYGFAESYPENIFDTQNLHGNCDAGETLLSPGNHGNRQNQPGLDLNARWRFLEQLDVVSDEGNFVIGEDGILTPEELHTTLKVCMMSKDDFEDYKNKDGWESDEENEEADIILSLENLQTLPEKWKQLLSGVLRLCLEKYVNTIDEDRNLLKKENYQKLSRKRQFALHVRVGQKILLHKTLQAITKEPLSNSVQPGQGDHCCIA</sequence>
<feature type="domain" description="Rubisco LSMT substrate-binding" evidence="7">
    <location>
        <begin position="284"/>
        <end position="412"/>
    </location>
</feature>
<evidence type="ECO:0000313" key="8">
    <source>
        <dbReference type="EMBL" id="PIK49389.1"/>
    </source>
</evidence>